<dbReference type="CDD" id="cd09634">
    <property type="entry name" value="Cas1_I-II-III"/>
    <property type="match status" value="1"/>
</dbReference>
<evidence type="ECO:0000313" key="11">
    <source>
        <dbReference type="EMBL" id="HFK97606.1"/>
    </source>
</evidence>
<protein>
    <recommendedName>
        <fullName evidence="10">CRISPR-associated endonuclease Cas1</fullName>
        <ecNumber evidence="10">3.1.-.-</ecNumber>
    </recommendedName>
</protein>
<evidence type="ECO:0000256" key="8">
    <source>
        <dbReference type="ARBA" id="ARBA00023211"/>
    </source>
</evidence>
<dbReference type="GO" id="GO:0046872">
    <property type="term" value="F:metal ion binding"/>
    <property type="evidence" value="ECO:0007669"/>
    <property type="project" value="UniProtKB-UniRule"/>
</dbReference>
<dbReference type="InterPro" id="IPR042206">
    <property type="entry name" value="CRISPR-assoc_Cas1_C"/>
</dbReference>
<evidence type="ECO:0000256" key="4">
    <source>
        <dbReference type="ARBA" id="ARBA00022801"/>
    </source>
</evidence>
<dbReference type="AlphaFoldDB" id="A0A831ZL28"/>
<keyword evidence="7 10" id="KW-0238">DNA-binding</keyword>
<keyword evidence="1 10" id="KW-0540">Nuclease</keyword>
<evidence type="ECO:0000256" key="7">
    <source>
        <dbReference type="ARBA" id="ARBA00023125"/>
    </source>
</evidence>
<evidence type="ECO:0000256" key="10">
    <source>
        <dbReference type="HAMAP-Rule" id="MF_01470"/>
    </source>
</evidence>
<comment type="similarity">
    <text evidence="10">Belongs to the CRISPR-associated endonuclease Cas1 family.</text>
</comment>
<comment type="function">
    <text evidence="10">CRISPR (clustered regularly interspaced short palindromic repeat), is an adaptive immune system that provides protection against mobile genetic elements (viruses, transposable elements and conjugative plasmids). CRISPR clusters contain spacers, sequences complementary to antecedent mobile elements, and target invading nucleic acids. CRISPR clusters are transcribed and processed into CRISPR RNA (crRNA). Acts as a dsDNA endonuclease. Involved in the integration of spacer DNA into the CRISPR cassette.</text>
</comment>
<feature type="binding site" evidence="10">
    <location>
        <position position="223"/>
    </location>
    <ligand>
        <name>Mn(2+)</name>
        <dbReference type="ChEBI" id="CHEBI:29035"/>
    </ligand>
</feature>
<organism evidence="11">
    <name type="scientific">Desulfacinum infernum</name>
    <dbReference type="NCBI Taxonomy" id="35837"/>
    <lineage>
        <taxon>Bacteria</taxon>
        <taxon>Pseudomonadati</taxon>
        <taxon>Thermodesulfobacteriota</taxon>
        <taxon>Syntrophobacteria</taxon>
        <taxon>Syntrophobacterales</taxon>
        <taxon>Syntrophobacteraceae</taxon>
        <taxon>Desulfacinum</taxon>
    </lineage>
</organism>
<dbReference type="PANTHER" id="PTHR34353">
    <property type="entry name" value="CRISPR-ASSOCIATED ENDONUCLEASE CAS1 1"/>
    <property type="match status" value="1"/>
</dbReference>
<keyword evidence="8 10" id="KW-0464">Manganese</keyword>
<comment type="cofactor">
    <cofactor evidence="10">
        <name>Mg(2+)</name>
        <dbReference type="ChEBI" id="CHEBI:18420"/>
    </cofactor>
    <cofactor evidence="10">
        <name>Mn(2+)</name>
        <dbReference type="ChEBI" id="CHEBI:29035"/>
    </cofactor>
</comment>
<dbReference type="InterPro" id="IPR042211">
    <property type="entry name" value="CRISPR-assoc_Cas1_N"/>
</dbReference>
<dbReference type="InterPro" id="IPR002729">
    <property type="entry name" value="CRISPR-assoc_Cas1"/>
</dbReference>
<evidence type="ECO:0000256" key="9">
    <source>
        <dbReference type="ARBA" id="ARBA00038592"/>
    </source>
</evidence>
<comment type="caution">
    <text evidence="11">The sequence shown here is derived from an EMBL/GenBank/DDBJ whole genome shotgun (WGS) entry which is preliminary data.</text>
</comment>
<evidence type="ECO:0000256" key="5">
    <source>
        <dbReference type="ARBA" id="ARBA00022842"/>
    </source>
</evidence>
<dbReference type="GO" id="GO:0016787">
    <property type="term" value="F:hydrolase activity"/>
    <property type="evidence" value="ECO:0007669"/>
    <property type="project" value="UniProtKB-KW"/>
</dbReference>
<evidence type="ECO:0000256" key="3">
    <source>
        <dbReference type="ARBA" id="ARBA00022759"/>
    </source>
</evidence>
<keyword evidence="6 10" id="KW-0051">Antiviral defense</keyword>
<dbReference type="Pfam" id="PF01867">
    <property type="entry name" value="Cas_Cas1"/>
    <property type="match status" value="1"/>
</dbReference>
<dbReference type="GO" id="GO:0051607">
    <property type="term" value="P:defense response to virus"/>
    <property type="evidence" value="ECO:0007669"/>
    <property type="project" value="UniProtKB-UniRule"/>
</dbReference>
<keyword evidence="5 10" id="KW-0460">Magnesium</keyword>
<evidence type="ECO:0000256" key="2">
    <source>
        <dbReference type="ARBA" id="ARBA00022723"/>
    </source>
</evidence>
<dbReference type="GO" id="GO:0003677">
    <property type="term" value="F:DNA binding"/>
    <property type="evidence" value="ECO:0007669"/>
    <property type="project" value="UniProtKB-KW"/>
</dbReference>
<feature type="binding site" evidence="10">
    <location>
        <position position="158"/>
    </location>
    <ligand>
        <name>Mn(2+)</name>
        <dbReference type="ChEBI" id="CHEBI:29035"/>
    </ligand>
</feature>
<keyword evidence="3 10" id="KW-0255">Endonuclease</keyword>
<sequence length="331" mass="38239">MESLYVIDHGLHIKRRSERLVIKKAGRVLEEIPVHGLQRVVVFGRNQFTTDVLRLFAANGVDVAFLSEHGRFSYRLVPQNSKNVYLRLAQNGKYREEAFRVQLGRLLVGAKIHNQRALLVRYRRQRDAEEVHHAVEALQAAMKAVEEAQEMDRIRGIEGHAAKIYFAALSSLLKHGFTFSGRRYHPSPDPVNAMLSFGYTLVTNEITGLMEAHGFDVHLGFFHGLRYGRASLATDLLEEFRAPVVDRLILYLINKRVVEADQFRTDKPGDCRMNEKALRTFLNNYERFVTSAFVQPATKEKTHYRALFRLQVCRLERTLLKEAAYEPYLFY</sequence>
<dbReference type="GO" id="GO:0004519">
    <property type="term" value="F:endonuclease activity"/>
    <property type="evidence" value="ECO:0007669"/>
    <property type="project" value="UniProtKB-UniRule"/>
</dbReference>
<dbReference type="GO" id="GO:0043571">
    <property type="term" value="P:maintenance of CRISPR repeat elements"/>
    <property type="evidence" value="ECO:0007669"/>
    <property type="project" value="UniProtKB-UniRule"/>
</dbReference>
<feature type="binding site" evidence="10">
    <location>
        <position position="238"/>
    </location>
    <ligand>
        <name>Mn(2+)</name>
        <dbReference type="ChEBI" id="CHEBI:29035"/>
    </ligand>
</feature>
<dbReference type="Gene3D" id="3.100.10.20">
    <property type="entry name" value="CRISPR-associated endonuclease Cas1, N-terminal domain"/>
    <property type="match status" value="1"/>
</dbReference>
<name>A0A831ZL28_9BACT</name>
<dbReference type="Gene3D" id="1.20.120.920">
    <property type="entry name" value="CRISPR-associated endonuclease Cas1, C-terminal domain"/>
    <property type="match status" value="1"/>
</dbReference>
<proteinExistence type="inferred from homology"/>
<reference evidence="11" key="1">
    <citation type="journal article" date="2020" name="mSystems">
        <title>Genome- and Community-Level Interaction Insights into Carbon Utilization and Element Cycling Functions of Hydrothermarchaeota in Hydrothermal Sediment.</title>
        <authorList>
            <person name="Zhou Z."/>
            <person name="Liu Y."/>
            <person name="Xu W."/>
            <person name="Pan J."/>
            <person name="Luo Z.H."/>
            <person name="Li M."/>
        </authorList>
    </citation>
    <scope>NUCLEOTIDE SEQUENCE [LARGE SCALE GENOMIC DNA]</scope>
    <source>
        <strain evidence="11">SpSt-456</strain>
    </source>
</reference>
<evidence type="ECO:0000256" key="1">
    <source>
        <dbReference type="ARBA" id="ARBA00022722"/>
    </source>
</evidence>
<comment type="subunit">
    <text evidence="9 10">Homodimer, forms a heterotetramer with a Cas2 homodimer.</text>
</comment>
<dbReference type="HAMAP" id="MF_01470">
    <property type="entry name" value="Cas1"/>
    <property type="match status" value="1"/>
</dbReference>
<keyword evidence="2 10" id="KW-0479">Metal-binding</keyword>
<accession>A0A831ZL28</accession>
<dbReference type="EMBL" id="DSTK01000031">
    <property type="protein sequence ID" value="HFK97606.1"/>
    <property type="molecule type" value="Genomic_DNA"/>
</dbReference>
<keyword evidence="4 10" id="KW-0378">Hydrolase</keyword>
<dbReference type="NCBIfam" id="TIGR00287">
    <property type="entry name" value="cas1"/>
    <property type="match status" value="1"/>
</dbReference>
<dbReference type="EC" id="3.1.-.-" evidence="10"/>
<gene>
    <name evidence="10 11" type="primary">cas1</name>
    <name evidence="11" type="ORF">ENS06_09855</name>
</gene>
<evidence type="ECO:0000256" key="6">
    <source>
        <dbReference type="ARBA" id="ARBA00023118"/>
    </source>
</evidence>
<dbReference type="PANTHER" id="PTHR34353:SF2">
    <property type="entry name" value="CRISPR-ASSOCIATED ENDONUCLEASE CAS1 1"/>
    <property type="match status" value="1"/>
</dbReference>
<dbReference type="InterPro" id="IPR050646">
    <property type="entry name" value="Cas1"/>
</dbReference>